<dbReference type="AlphaFoldDB" id="A0A6B9FSC1"/>
<evidence type="ECO:0000313" key="2">
    <source>
        <dbReference type="Proteomes" id="UP000012488"/>
    </source>
</evidence>
<evidence type="ECO:0008006" key="3">
    <source>
        <dbReference type="Google" id="ProtNLM"/>
    </source>
</evidence>
<dbReference type="EMBL" id="CP043538">
    <property type="protein sequence ID" value="QGY05490.1"/>
    <property type="molecule type" value="Genomic_DNA"/>
</dbReference>
<accession>A0A6B9FSC1</accession>
<sequence>MTAPALAKEWYSPQELALHCGCSVEHIEALTRRHHWPRVHGENGGKIGVDLETVQRAVGSSPTAVHGSISD</sequence>
<protein>
    <recommendedName>
        <fullName evidence="3">DNA-binding protein</fullName>
    </recommendedName>
</protein>
<reference evidence="1 2" key="1">
    <citation type="journal article" date="2012" name="Genet. Mol. Biol.">
        <title>Analysis of 16S rRNA and mxaF genes revealing insights into Methylobacterium niche-specific plant association.</title>
        <authorList>
            <person name="Dourado M.N."/>
            <person name="Andreote F.D."/>
            <person name="Dini-Andreote F."/>
            <person name="Conti R."/>
            <person name="Araujo J.M."/>
            <person name="Araujo W.L."/>
        </authorList>
    </citation>
    <scope>NUCLEOTIDE SEQUENCE [LARGE SCALE GENOMIC DNA]</scope>
    <source>
        <strain evidence="1 2">SR1.6/6</strain>
    </source>
</reference>
<dbReference type="Proteomes" id="UP000012488">
    <property type="component" value="Chromosome"/>
</dbReference>
<evidence type="ECO:0000313" key="1">
    <source>
        <dbReference type="EMBL" id="QGY05490.1"/>
    </source>
</evidence>
<name>A0A6B9FSC1_9HYPH</name>
<organism evidence="1 2">
    <name type="scientific">Methylobacterium mesophilicum SR1.6/6</name>
    <dbReference type="NCBI Taxonomy" id="908290"/>
    <lineage>
        <taxon>Bacteria</taxon>
        <taxon>Pseudomonadati</taxon>
        <taxon>Pseudomonadota</taxon>
        <taxon>Alphaproteobacteria</taxon>
        <taxon>Hyphomicrobiales</taxon>
        <taxon>Methylobacteriaceae</taxon>
        <taxon>Methylobacterium</taxon>
    </lineage>
</organism>
<reference evidence="1 2" key="2">
    <citation type="journal article" date="2013" name="Genome Announc.">
        <title>Draft Genome Sequence of Methylobacterium mesophilicum Strain SR1.6/6, Isolated from Citrus sinensis.</title>
        <authorList>
            <person name="Marinho Almeida D."/>
            <person name="Dini-Andreote F."/>
            <person name="Camargo Neves A.A."/>
            <person name="Juca Ramos R.T."/>
            <person name="Andreote F.D."/>
            <person name="Carneiro A.R."/>
            <person name="Oliveira de Souza Lima A."/>
            <person name="Caracciolo Gomes de Sa P.H."/>
            <person name="Ribeiro Barbosa M.S."/>
            <person name="Araujo W.L."/>
            <person name="Silva A."/>
        </authorList>
    </citation>
    <scope>NUCLEOTIDE SEQUENCE [LARGE SCALE GENOMIC DNA]</scope>
    <source>
        <strain evidence="1 2">SR1.6/6</strain>
    </source>
</reference>
<gene>
    <name evidence="1" type="ORF">MMSR116_29065</name>
</gene>
<dbReference type="RefSeq" id="WP_010684335.1">
    <property type="nucleotide sequence ID" value="NZ_CP043538.1"/>
</dbReference>
<dbReference type="KEGG" id="mmes:MMSR116_29065"/>
<proteinExistence type="predicted"/>